<keyword evidence="2" id="KW-1185">Reference proteome</keyword>
<organism evidence="1 2">
    <name type="scientific">Peptoniphilus olsenii</name>
    <dbReference type="NCBI Taxonomy" id="411570"/>
    <lineage>
        <taxon>Bacteria</taxon>
        <taxon>Bacillati</taxon>
        <taxon>Bacillota</taxon>
        <taxon>Tissierellia</taxon>
        <taxon>Tissierellales</taxon>
        <taxon>Peptoniphilaceae</taxon>
        <taxon>Peptoniphilus</taxon>
    </lineage>
</organism>
<reference evidence="1 2" key="1">
    <citation type="submission" date="2024-06" db="EMBL/GenBank/DDBJ databases">
        <title>Genomic Encyclopedia of Type Strains, Phase IV (KMG-IV): sequencing the most valuable type-strain genomes for metagenomic binning, comparative biology and taxonomic classification.</title>
        <authorList>
            <person name="Goeker M."/>
        </authorList>
    </citation>
    <scope>NUCLEOTIDE SEQUENCE [LARGE SCALE GENOMIC DNA]</scope>
    <source>
        <strain evidence="1 2">DSM 21460</strain>
    </source>
</reference>
<protein>
    <submittedName>
        <fullName evidence="1">Uncharacterized protein</fullName>
    </submittedName>
</protein>
<accession>A0ABV2J7A5</accession>
<sequence>MKIYACLIGQWVCLNDDPDATIGNNGQSPITWYKENGEIWAPFKRKTEHIYTQLDYVHVFYKGIDYRINPIFIQVAGI</sequence>
<dbReference type="EMBL" id="JBEPMA010000001">
    <property type="protein sequence ID" value="MET3616628.1"/>
    <property type="molecule type" value="Genomic_DNA"/>
</dbReference>
<dbReference type="RefSeq" id="WP_354366632.1">
    <property type="nucleotide sequence ID" value="NZ_JBEPMA010000001.1"/>
</dbReference>
<evidence type="ECO:0000313" key="2">
    <source>
        <dbReference type="Proteomes" id="UP001549162"/>
    </source>
</evidence>
<proteinExistence type="predicted"/>
<name>A0ABV2J7A5_9FIRM</name>
<evidence type="ECO:0000313" key="1">
    <source>
        <dbReference type="EMBL" id="MET3616628.1"/>
    </source>
</evidence>
<dbReference type="Proteomes" id="UP001549162">
    <property type="component" value="Unassembled WGS sequence"/>
</dbReference>
<comment type="caution">
    <text evidence="1">The sequence shown here is derived from an EMBL/GenBank/DDBJ whole genome shotgun (WGS) entry which is preliminary data.</text>
</comment>
<gene>
    <name evidence="1" type="ORF">ABID14_000248</name>
</gene>